<evidence type="ECO:0000256" key="1">
    <source>
        <dbReference type="SAM" id="MobiDB-lite"/>
    </source>
</evidence>
<keyword evidence="2" id="KW-0812">Transmembrane</keyword>
<dbReference type="AlphaFoldDB" id="A0AAU3I2V3"/>
<evidence type="ECO:0000313" key="3">
    <source>
        <dbReference type="EMBL" id="WTZ10812.1"/>
    </source>
</evidence>
<organism evidence="3">
    <name type="scientific">Streptomyces sp. NBC_01393</name>
    <dbReference type="NCBI Taxonomy" id="2903851"/>
    <lineage>
        <taxon>Bacteria</taxon>
        <taxon>Bacillati</taxon>
        <taxon>Actinomycetota</taxon>
        <taxon>Actinomycetes</taxon>
        <taxon>Kitasatosporales</taxon>
        <taxon>Streptomycetaceae</taxon>
        <taxon>Streptomyces</taxon>
    </lineage>
</organism>
<reference evidence="3" key="1">
    <citation type="submission" date="2022-10" db="EMBL/GenBank/DDBJ databases">
        <title>The complete genomes of actinobacterial strains from the NBC collection.</title>
        <authorList>
            <person name="Joergensen T.S."/>
            <person name="Alvarez Arevalo M."/>
            <person name="Sterndorff E.B."/>
            <person name="Faurdal D."/>
            <person name="Vuksanovic O."/>
            <person name="Mourched A.-S."/>
            <person name="Charusanti P."/>
            <person name="Shaw S."/>
            <person name="Blin K."/>
            <person name="Weber T."/>
        </authorList>
    </citation>
    <scope>NUCLEOTIDE SEQUENCE</scope>
    <source>
        <strain evidence="3">NBC_01393</strain>
    </source>
</reference>
<feature type="compositionally biased region" description="Polar residues" evidence="1">
    <location>
        <begin position="174"/>
        <end position="184"/>
    </location>
</feature>
<feature type="region of interest" description="Disordered" evidence="1">
    <location>
        <begin position="174"/>
        <end position="195"/>
    </location>
</feature>
<protein>
    <recommendedName>
        <fullName evidence="4">DUF2721 domain-containing protein</fullName>
    </recommendedName>
</protein>
<evidence type="ECO:0008006" key="4">
    <source>
        <dbReference type="Google" id="ProtNLM"/>
    </source>
</evidence>
<accession>A0AAU3I2V3</accession>
<proteinExistence type="predicted"/>
<feature type="transmembrane region" description="Helical" evidence="2">
    <location>
        <begin position="41"/>
        <end position="64"/>
    </location>
</feature>
<evidence type="ECO:0000256" key="2">
    <source>
        <dbReference type="SAM" id="Phobius"/>
    </source>
</evidence>
<sequence>MFIEVLVIGIGSLVALFGVGAAVAGYDTISKAAPIAGSTPAAGAAIAFAYALGILIDRCADILLTFKRRSLRARYFSSNSSYAAARRSVSRYPDLVARADYARSRMRICRGWFLNSILLSISIDLVLIRFPTQGRPALIAVATMLGLLTAAGFYIAWGSITVTGYKKLHQQAQSAETSVPSQQDGAPEGTAAAHS</sequence>
<keyword evidence="2" id="KW-0472">Membrane</keyword>
<gene>
    <name evidence="3" type="ORF">OG699_24235</name>
</gene>
<feature type="transmembrane region" description="Helical" evidence="2">
    <location>
        <begin position="112"/>
        <end position="131"/>
    </location>
</feature>
<dbReference type="EMBL" id="CP109546">
    <property type="protein sequence ID" value="WTZ10812.1"/>
    <property type="molecule type" value="Genomic_DNA"/>
</dbReference>
<feature type="transmembrane region" description="Helical" evidence="2">
    <location>
        <begin position="137"/>
        <end position="157"/>
    </location>
</feature>
<name>A0AAU3I2V3_9ACTN</name>
<keyword evidence="2" id="KW-1133">Transmembrane helix</keyword>